<sequence length="350" mass="39038">MDVTFKQRVNQFWLWFEGVAPRFYAEIEAGNCSDLVDEVGQFMGQTMPELAWAFGPGDGGGHSFTVSGEGVVPKQLLAEYWHSHQSQCEGWTFFPSRQPNHDVDGISLAIDGVGQIDANDMLVQTVVDEEAMVFDIVIWHPLFEQFNHELQVQFSFLLLDEVLGEYGTQGWVGGLEMKPLDEQQIDGKRVHRLKDLPKFIDGVQRYHQWNKLPPPESFTAYAIESEVQGPRGDTIAGVTCVPGLLFELMEEGGRLSEDPMAGTGAELAYVQIDSEAFPADQQPEARYNLEEQIQEALDDANCGRILGGATGTEFNYIDLLLFDGEASRSVVESVLTGVNLSGRYRWSQFA</sequence>
<dbReference type="EMBL" id="CP036272">
    <property type="protein sequence ID" value="QDT58719.1"/>
    <property type="molecule type" value="Genomic_DNA"/>
</dbReference>
<dbReference type="Proteomes" id="UP000315003">
    <property type="component" value="Chromosome"/>
</dbReference>
<organism evidence="1 2">
    <name type="scientific">Stieleria bergensis</name>
    <dbReference type="NCBI Taxonomy" id="2528025"/>
    <lineage>
        <taxon>Bacteria</taxon>
        <taxon>Pseudomonadati</taxon>
        <taxon>Planctomycetota</taxon>
        <taxon>Planctomycetia</taxon>
        <taxon>Pirellulales</taxon>
        <taxon>Pirellulaceae</taxon>
        <taxon>Stieleria</taxon>
    </lineage>
</organism>
<keyword evidence="2" id="KW-1185">Reference proteome</keyword>
<evidence type="ECO:0000313" key="2">
    <source>
        <dbReference type="Proteomes" id="UP000315003"/>
    </source>
</evidence>
<protein>
    <submittedName>
        <fullName evidence="1">Uncharacterized protein</fullName>
    </submittedName>
</protein>
<reference evidence="1 2" key="1">
    <citation type="submission" date="2019-02" db="EMBL/GenBank/DDBJ databases">
        <title>Deep-cultivation of Planctomycetes and their phenomic and genomic characterization uncovers novel biology.</title>
        <authorList>
            <person name="Wiegand S."/>
            <person name="Jogler M."/>
            <person name="Boedeker C."/>
            <person name="Pinto D."/>
            <person name="Vollmers J."/>
            <person name="Rivas-Marin E."/>
            <person name="Kohn T."/>
            <person name="Peeters S.H."/>
            <person name="Heuer A."/>
            <person name="Rast P."/>
            <person name="Oberbeckmann S."/>
            <person name="Bunk B."/>
            <person name="Jeske O."/>
            <person name="Meyerdierks A."/>
            <person name="Storesund J.E."/>
            <person name="Kallscheuer N."/>
            <person name="Luecker S."/>
            <person name="Lage O.M."/>
            <person name="Pohl T."/>
            <person name="Merkel B.J."/>
            <person name="Hornburger P."/>
            <person name="Mueller R.-W."/>
            <person name="Bruemmer F."/>
            <person name="Labrenz M."/>
            <person name="Spormann A.M."/>
            <person name="Op den Camp H."/>
            <person name="Overmann J."/>
            <person name="Amann R."/>
            <person name="Jetten M.S.M."/>
            <person name="Mascher T."/>
            <person name="Medema M.H."/>
            <person name="Devos D.P."/>
            <person name="Kaster A.-K."/>
            <person name="Ovreas L."/>
            <person name="Rohde M."/>
            <person name="Galperin M.Y."/>
            <person name="Jogler C."/>
        </authorList>
    </citation>
    <scope>NUCLEOTIDE SEQUENCE [LARGE SCALE GENOMIC DNA]</scope>
    <source>
        <strain evidence="1 2">SV_7m_r</strain>
    </source>
</reference>
<dbReference type="AlphaFoldDB" id="A0A517SRH6"/>
<accession>A0A517SRH6</accession>
<dbReference type="RefSeq" id="WP_145270060.1">
    <property type="nucleotide sequence ID" value="NZ_CP036272.1"/>
</dbReference>
<evidence type="ECO:0000313" key="1">
    <source>
        <dbReference type="EMBL" id="QDT58719.1"/>
    </source>
</evidence>
<name>A0A517SRH6_9BACT</name>
<dbReference type="OrthoDB" id="255554at2"/>
<gene>
    <name evidence="1" type="ORF">SV7mr_12170</name>
</gene>
<proteinExistence type="predicted"/>